<evidence type="ECO:0000313" key="5">
    <source>
        <dbReference type="Proteomes" id="UP000219338"/>
    </source>
</evidence>
<dbReference type="OrthoDB" id="19419at2759"/>
<dbReference type="SUPFAM" id="SSF143113">
    <property type="entry name" value="NAP-like"/>
    <property type="match status" value="1"/>
</dbReference>
<feature type="region of interest" description="Disordered" evidence="3">
    <location>
        <begin position="1"/>
        <end position="27"/>
    </location>
</feature>
<sequence>MSKGTKRASPGATEQKENPLQGIELSDEDAQKLNDIQKATQRIEIWVERETAKRQLPLWEKRRETLKSIPKFWPVALMNHVGFGIHVQHNADQLALTYLEDVWLTRDPQEFRAFTLEFFFKENPHFTDKVLKKEYKYVTPPPVADDKPDENGITDTMLDFSWERDIEPSTVKINWKDSARALTKLYPREPGPEPDDDPVDPGSFFNFFELKSDPYEIGLTIANEVFPEAVNYFLDQGNDDDIDSDDSDDEDDDDDAEEIDLEKPRKKQKVPKAGSAIRTAASTTALIPLQFSRDHVTTGAAATTDSEYLKLSIDPALTGSISRSVEPRLASHPPRTLGHYTHLS</sequence>
<gene>
    <name evidence="4" type="ORF">ARMOST_09200</name>
</gene>
<dbReference type="GO" id="GO:0006334">
    <property type="term" value="P:nucleosome assembly"/>
    <property type="evidence" value="ECO:0007669"/>
    <property type="project" value="InterPro"/>
</dbReference>
<evidence type="ECO:0000256" key="1">
    <source>
        <dbReference type="ARBA" id="ARBA00009947"/>
    </source>
</evidence>
<evidence type="ECO:0000313" key="4">
    <source>
        <dbReference type="EMBL" id="SJL05864.1"/>
    </source>
</evidence>
<dbReference type="OMA" id="WPVALMN"/>
<dbReference type="Pfam" id="PF00956">
    <property type="entry name" value="NAP"/>
    <property type="match status" value="1"/>
</dbReference>
<proteinExistence type="inferred from homology"/>
<dbReference type="PANTHER" id="PTHR11875">
    <property type="entry name" value="TESTIS-SPECIFIC Y-ENCODED PROTEIN"/>
    <property type="match status" value="1"/>
</dbReference>
<name>A0A284RAV7_ARMOS</name>
<keyword evidence="5" id="KW-1185">Reference proteome</keyword>
<feature type="region of interest" description="Disordered" evidence="3">
    <location>
        <begin position="235"/>
        <end position="276"/>
    </location>
</feature>
<protein>
    <submittedName>
        <fullName evidence="4">Uncharacterized protein</fullName>
    </submittedName>
</protein>
<dbReference type="GO" id="GO:0005634">
    <property type="term" value="C:nucleus"/>
    <property type="evidence" value="ECO:0007669"/>
    <property type="project" value="InterPro"/>
</dbReference>
<accession>A0A284RAV7</accession>
<dbReference type="InterPro" id="IPR037231">
    <property type="entry name" value="NAP-like_sf"/>
</dbReference>
<organism evidence="4 5">
    <name type="scientific">Armillaria ostoyae</name>
    <name type="common">Armillaria root rot fungus</name>
    <dbReference type="NCBI Taxonomy" id="47428"/>
    <lineage>
        <taxon>Eukaryota</taxon>
        <taxon>Fungi</taxon>
        <taxon>Dikarya</taxon>
        <taxon>Basidiomycota</taxon>
        <taxon>Agaricomycotina</taxon>
        <taxon>Agaricomycetes</taxon>
        <taxon>Agaricomycetidae</taxon>
        <taxon>Agaricales</taxon>
        <taxon>Marasmiineae</taxon>
        <taxon>Physalacriaceae</taxon>
        <taxon>Armillaria</taxon>
    </lineage>
</organism>
<dbReference type="InterPro" id="IPR002164">
    <property type="entry name" value="NAP_family"/>
</dbReference>
<comment type="similarity">
    <text evidence="1 2">Belongs to the nucleosome assembly protein (NAP) family.</text>
</comment>
<reference evidence="5" key="1">
    <citation type="journal article" date="2017" name="Nat. Ecol. Evol.">
        <title>Genome expansion and lineage-specific genetic innovations in the forest pathogenic fungi Armillaria.</title>
        <authorList>
            <person name="Sipos G."/>
            <person name="Prasanna A.N."/>
            <person name="Walter M.C."/>
            <person name="O'Connor E."/>
            <person name="Balint B."/>
            <person name="Krizsan K."/>
            <person name="Kiss B."/>
            <person name="Hess J."/>
            <person name="Varga T."/>
            <person name="Slot J."/>
            <person name="Riley R."/>
            <person name="Boka B."/>
            <person name="Rigling D."/>
            <person name="Barry K."/>
            <person name="Lee J."/>
            <person name="Mihaltcheva S."/>
            <person name="LaButti K."/>
            <person name="Lipzen A."/>
            <person name="Waldron R."/>
            <person name="Moloney N.M."/>
            <person name="Sperisen C."/>
            <person name="Kredics L."/>
            <person name="Vagvoelgyi C."/>
            <person name="Patrignani A."/>
            <person name="Fitzpatrick D."/>
            <person name="Nagy I."/>
            <person name="Doyle S."/>
            <person name="Anderson J.B."/>
            <person name="Grigoriev I.V."/>
            <person name="Gueldener U."/>
            <person name="Muensterkoetter M."/>
            <person name="Nagy L.G."/>
        </authorList>
    </citation>
    <scope>NUCLEOTIDE SEQUENCE [LARGE SCALE GENOMIC DNA]</scope>
    <source>
        <strain evidence="5">C18/9</strain>
    </source>
</reference>
<dbReference type="STRING" id="47428.A0A284RAV7"/>
<dbReference type="Proteomes" id="UP000219338">
    <property type="component" value="Unassembled WGS sequence"/>
</dbReference>
<evidence type="ECO:0000256" key="2">
    <source>
        <dbReference type="RuleBase" id="RU003876"/>
    </source>
</evidence>
<feature type="compositionally biased region" description="Acidic residues" evidence="3">
    <location>
        <begin position="237"/>
        <end position="260"/>
    </location>
</feature>
<evidence type="ECO:0000256" key="3">
    <source>
        <dbReference type="SAM" id="MobiDB-lite"/>
    </source>
</evidence>
<dbReference type="EMBL" id="FUEG01000006">
    <property type="protein sequence ID" value="SJL05864.1"/>
    <property type="molecule type" value="Genomic_DNA"/>
</dbReference>
<dbReference type="Gene3D" id="3.30.1120.90">
    <property type="entry name" value="Nucleosome assembly protein"/>
    <property type="match status" value="1"/>
</dbReference>
<dbReference type="AlphaFoldDB" id="A0A284RAV7"/>